<dbReference type="PANTHER" id="PTHR36766">
    <property type="entry name" value="PLANT BROAD-SPECTRUM MILDEW RESISTANCE PROTEIN RPW8"/>
    <property type="match status" value="1"/>
</dbReference>
<keyword evidence="4" id="KW-0732">Signal</keyword>
<dbReference type="Pfam" id="PF23598">
    <property type="entry name" value="LRR_14"/>
    <property type="match status" value="1"/>
</dbReference>
<dbReference type="SUPFAM" id="SSF52047">
    <property type="entry name" value="RNI-like"/>
    <property type="match status" value="1"/>
</dbReference>
<dbReference type="InterPro" id="IPR032675">
    <property type="entry name" value="LRR_dom_sf"/>
</dbReference>
<protein>
    <recommendedName>
        <fullName evidence="5">RPW8 domain-containing protein</fullName>
    </recommendedName>
</protein>
<evidence type="ECO:0000313" key="6">
    <source>
        <dbReference type="EMBL" id="KDO79336.1"/>
    </source>
</evidence>
<feature type="chain" id="PRO_5001642288" description="RPW8 domain-containing protein" evidence="4">
    <location>
        <begin position="17"/>
        <end position="814"/>
    </location>
</feature>
<evidence type="ECO:0000256" key="2">
    <source>
        <dbReference type="ARBA" id="ARBA00022737"/>
    </source>
</evidence>
<dbReference type="SUPFAM" id="SSF52540">
    <property type="entry name" value="P-loop containing nucleoside triphosphate hydrolases"/>
    <property type="match status" value="1"/>
</dbReference>
<dbReference type="GO" id="GO:0006952">
    <property type="term" value="P:defense response"/>
    <property type="evidence" value="ECO:0007669"/>
    <property type="project" value="UniProtKB-KW"/>
</dbReference>
<dbReference type="FunFam" id="3.40.50.300:FF:003793">
    <property type="entry name" value="Probable disease resistance protein At5g66900"/>
    <property type="match status" value="1"/>
</dbReference>
<reference evidence="6 7" key="1">
    <citation type="submission" date="2014-04" db="EMBL/GenBank/DDBJ databases">
        <authorList>
            <consortium name="International Citrus Genome Consortium"/>
            <person name="Gmitter F."/>
            <person name="Chen C."/>
            <person name="Farmerie W."/>
            <person name="Harkins T."/>
            <person name="Desany B."/>
            <person name="Mohiuddin M."/>
            <person name="Kodira C."/>
            <person name="Borodovsky M."/>
            <person name="Lomsadze A."/>
            <person name="Burns P."/>
            <person name="Jenkins J."/>
            <person name="Prochnik S."/>
            <person name="Shu S."/>
            <person name="Chapman J."/>
            <person name="Pitluck S."/>
            <person name="Schmutz J."/>
            <person name="Rokhsar D."/>
        </authorList>
    </citation>
    <scope>NUCLEOTIDE SEQUENCE</scope>
</reference>
<dbReference type="InterPro" id="IPR027417">
    <property type="entry name" value="P-loop_NTPase"/>
</dbReference>
<dbReference type="InterPro" id="IPR055414">
    <property type="entry name" value="LRR_R13L4/SHOC2-like"/>
</dbReference>
<evidence type="ECO:0000256" key="4">
    <source>
        <dbReference type="SAM" id="SignalP"/>
    </source>
</evidence>
<dbReference type="PROSITE" id="PS51153">
    <property type="entry name" value="RPW8"/>
    <property type="match status" value="1"/>
</dbReference>
<dbReference type="InterPro" id="IPR042197">
    <property type="entry name" value="Apaf_helical"/>
</dbReference>
<dbReference type="PaxDb" id="2711-XP_006466652.1"/>
<dbReference type="eggNOG" id="ENOG502QSSA">
    <property type="taxonomic scope" value="Eukaryota"/>
</dbReference>
<dbReference type="GO" id="GO:0043531">
    <property type="term" value="F:ADP binding"/>
    <property type="evidence" value="ECO:0007669"/>
    <property type="project" value="InterPro"/>
</dbReference>
<evidence type="ECO:0000313" key="7">
    <source>
        <dbReference type="Proteomes" id="UP000027120"/>
    </source>
</evidence>
<keyword evidence="2" id="KW-0677">Repeat</keyword>
<dbReference type="InterPro" id="IPR002182">
    <property type="entry name" value="NB-ARC"/>
</dbReference>
<proteinExistence type="inferred from homology"/>
<sequence>MAVAFVGGALLGAVFGELLRAVSEAKDKAVMFKDLLEQLESTLQNSTPMIKEIEKLNQVLDLPKHETDTLIEMMRRGEHLVHKCSRVKWNCFKRYDYAKKIIKLDRSIDTFFRTYIPLQQTRDNRVIMVDLKEVHMMVKRLSGNDRTSWMFNQVGVAGACSAPDPPPVTPGLDVPLQELKLELFKDGRQVIVVSAPGGYGKTTLVKKLCKDDQVLGKFKDNIFFVTVSQTPNVKGIVQKVYQHKGYAVPEFQTDEDAINDLERLLKPIRPEAILLVLDDVWSGSESLLQKFKFQLPYYKILVTSRSVFPQFGSGYDLKPLNDEAARTLFRYSANLQDGNSYIPDENLVNKILRACKGCPLALTVVGGSLCGKHPAIWQKRVKEWTQDVSVFHSNKEILSCLERSLDALNNEVKECYMDLCSFPEDQRIPITALVDMWMELYELVDELFAIANLHELSNLNLANCVATRKYASDDSCYNDHFVMQHDLLRELAIYQSTLEPIKQRKRLIIDTSGNNFPEWWMDQKQHPLNASLLSISTDETFSSNWYDMEAPEVKVVVLNVRTKKYTLPKFLEKMDKLKVMIVTNYGFFPAELSNIQVFGALSNLKRIRLEHVSLPSLTTVRMKHLQNVSLVMCNVDQVVQNSTFHFSDAFPNLLEIDIDYCNDLIELPDGLCDIVSIKKLRITNCHKLSALPEGIGKLVNLQMLTLASCTDLSALPDTIGNLSNLNFLDISECLNIQELPERIGELCSLKTLCLKGCSMFELPSSILNLENLEVVKCDEETAYQWEYFQLGQAKFRIEVIQEDINLYWLHNPHL</sequence>
<dbReference type="InterPro" id="IPR036388">
    <property type="entry name" value="WH-like_DNA-bd_sf"/>
</dbReference>
<comment type="similarity">
    <text evidence="1">Belongs to the disease resistance NB-LRR family.</text>
</comment>
<dbReference type="Gene3D" id="1.10.8.430">
    <property type="entry name" value="Helical domain of apoptotic protease-activating factors"/>
    <property type="match status" value="1"/>
</dbReference>
<evidence type="ECO:0000256" key="3">
    <source>
        <dbReference type="ARBA" id="ARBA00022821"/>
    </source>
</evidence>
<organism evidence="6 7">
    <name type="scientific">Citrus sinensis</name>
    <name type="common">Sweet orange</name>
    <name type="synonym">Citrus aurantium var. sinensis</name>
    <dbReference type="NCBI Taxonomy" id="2711"/>
    <lineage>
        <taxon>Eukaryota</taxon>
        <taxon>Viridiplantae</taxon>
        <taxon>Streptophyta</taxon>
        <taxon>Embryophyta</taxon>
        <taxon>Tracheophyta</taxon>
        <taxon>Spermatophyta</taxon>
        <taxon>Magnoliopsida</taxon>
        <taxon>eudicotyledons</taxon>
        <taxon>Gunneridae</taxon>
        <taxon>Pentapetalae</taxon>
        <taxon>rosids</taxon>
        <taxon>malvids</taxon>
        <taxon>Sapindales</taxon>
        <taxon>Rutaceae</taxon>
        <taxon>Aurantioideae</taxon>
        <taxon>Citrus</taxon>
    </lineage>
</organism>
<dbReference type="EMBL" id="KK784878">
    <property type="protein sequence ID" value="KDO79336.1"/>
    <property type="molecule type" value="Genomic_DNA"/>
</dbReference>
<accession>A0A067GVJ4</accession>
<feature type="signal peptide" evidence="4">
    <location>
        <begin position="1"/>
        <end position="16"/>
    </location>
</feature>
<dbReference type="SMR" id="A0A067GVJ4"/>
<name>A0A067GVJ4_CITSI</name>
<dbReference type="Gene3D" id="3.80.10.10">
    <property type="entry name" value="Ribonuclease Inhibitor"/>
    <property type="match status" value="1"/>
</dbReference>
<evidence type="ECO:0000259" key="5">
    <source>
        <dbReference type="PROSITE" id="PS51153"/>
    </source>
</evidence>
<dbReference type="PANTHER" id="PTHR36766:SF3">
    <property type="entry name" value="RPW8 DOMAIN-CONTAINING PROTEIN"/>
    <property type="match status" value="1"/>
</dbReference>
<keyword evidence="7" id="KW-1185">Reference proteome</keyword>
<dbReference type="Proteomes" id="UP000027120">
    <property type="component" value="Unassembled WGS sequence"/>
</dbReference>
<evidence type="ECO:0000256" key="1">
    <source>
        <dbReference type="ARBA" id="ARBA00008894"/>
    </source>
</evidence>
<dbReference type="AlphaFoldDB" id="A0A067GVJ4"/>
<dbReference type="Gene3D" id="3.40.50.300">
    <property type="entry name" value="P-loop containing nucleotide triphosphate hydrolases"/>
    <property type="match status" value="1"/>
</dbReference>
<keyword evidence="3" id="KW-0611">Plant defense</keyword>
<dbReference type="Pfam" id="PF00931">
    <property type="entry name" value="NB-ARC"/>
    <property type="match status" value="1"/>
</dbReference>
<dbReference type="InterPro" id="IPR008808">
    <property type="entry name" value="Powdery_mildew-R_dom"/>
</dbReference>
<dbReference type="Pfam" id="PF05659">
    <property type="entry name" value="RPW8"/>
    <property type="match status" value="1"/>
</dbReference>
<dbReference type="PRINTS" id="PR00364">
    <property type="entry name" value="DISEASERSIST"/>
</dbReference>
<dbReference type="Gene3D" id="1.10.10.10">
    <property type="entry name" value="Winged helix-like DNA-binding domain superfamily/Winged helix DNA-binding domain"/>
    <property type="match status" value="1"/>
</dbReference>
<gene>
    <name evidence="6" type="ORF">CISIN_1g003515mg</name>
</gene>
<feature type="domain" description="RPW8" evidence="5">
    <location>
        <begin position="1"/>
        <end position="150"/>
    </location>
</feature>